<dbReference type="EMBL" id="CP055153">
    <property type="protein sequence ID" value="QMU31174.1"/>
    <property type="molecule type" value="Genomic_DNA"/>
</dbReference>
<protein>
    <submittedName>
        <fullName evidence="3">Glycosyltransferase</fullName>
    </submittedName>
</protein>
<gene>
    <name evidence="3" type="ORF">HUW48_25500</name>
</gene>
<evidence type="ECO:0000259" key="2">
    <source>
        <dbReference type="Pfam" id="PF13439"/>
    </source>
</evidence>
<dbReference type="PANTHER" id="PTHR12526">
    <property type="entry name" value="GLYCOSYLTRANSFERASE"/>
    <property type="match status" value="1"/>
</dbReference>
<keyword evidence="3" id="KW-0808">Transferase</keyword>
<dbReference type="Gene3D" id="3.40.50.2000">
    <property type="entry name" value="Glycogen Phosphorylase B"/>
    <property type="match status" value="2"/>
</dbReference>
<accession>A0A7L7LER7</accession>
<reference evidence="3 4" key="1">
    <citation type="submission" date="2020-08" db="EMBL/GenBank/DDBJ databases">
        <title>Adhaeribacter dokdonensis sp. nov., isolated from the rhizosphere of Elymus tsukushiensis, a plant native to the Dokdo Islands, Republic of Korea.</title>
        <authorList>
            <person name="Ghim S.Y."/>
        </authorList>
    </citation>
    <scope>NUCLEOTIDE SEQUENCE [LARGE SCALE GENOMIC DNA]</scope>
    <source>
        <strain evidence="3 4">KUDC8001</strain>
    </source>
</reference>
<keyword evidence="4" id="KW-1185">Reference proteome</keyword>
<dbReference type="KEGG" id="add:HUW48_25500"/>
<sequence>MKKICFFPGTLALGGIGKIFVNLIQEYAGRGVDVHVFLTKKEGEFLSQLPPNVQVFEGSGRALTSIVSFIQYLRREKPEAVLSAREFLNIINIFCCLFTFNKTKPVVSLHTNQTAENAAEPNNPSLYKNPYFLTLAKVLYKIPEKIVAVSGGVADDFSYRMGVDRKKMKVIYNPVYSPTQEDIIPNTLLHNFLSDNRKFIIGVGRLTPQKDWPNLLKAFSLVREKMDVSLVILGEGSLRQELEELIEELSLQGHVLLPGFVNNPSYYVKKASAFVISSKYEGFGNVIVEALGVGTPVVSTDCPSGPSEILEDGKYGKLVPTEDPVALATGIIETLNISHNSEVLINRAKDFSVPRIADEYSNYIMN</sequence>
<dbReference type="CDD" id="cd03811">
    <property type="entry name" value="GT4_GT28_WabH-like"/>
    <property type="match status" value="1"/>
</dbReference>
<dbReference type="InterPro" id="IPR028098">
    <property type="entry name" value="Glyco_trans_4-like_N"/>
</dbReference>
<dbReference type="Pfam" id="PF00534">
    <property type="entry name" value="Glycos_transf_1"/>
    <property type="match status" value="1"/>
</dbReference>
<dbReference type="RefSeq" id="WP_182413611.1">
    <property type="nucleotide sequence ID" value="NZ_CP055153.1"/>
</dbReference>
<dbReference type="SUPFAM" id="SSF53756">
    <property type="entry name" value="UDP-Glycosyltransferase/glycogen phosphorylase"/>
    <property type="match status" value="1"/>
</dbReference>
<name>A0A7L7LER7_9BACT</name>
<dbReference type="GO" id="GO:0016757">
    <property type="term" value="F:glycosyltransferase activity"/>
    <property type="evidence" value="ECO:0007669"/>
    <property type="project" value="InterPro"/>
</dbReference>
<evidence type="ECO:0000259" key="1">
    <source>
        <dbReference type="Pfam" id="PF00534"/>
    </source>
</evidence>
<dbReference type="AlphaFoldDB" id="A0A7L7LER7"/>
<dbReference type="Proteomes" id="UP000514509">
    <property type="component" value="Chromosome"/>
</dbReference>
<evidence type="ECO:0000313" key="3">
    <source>
        <dbReference type="EMBL" id="QMU31174.1"/>
    </source>
</evidence>
<dbReference type="PANTHER" id="PTHR12526:SF630">
    <property type="entry name" value="GLYCOSYLTRANSFERASE"/>
    <property type="match status" value="1"/>
</dbReference>
<organism evidence="3 4">
    <name type="scientific">Adhaeribacter radiodurans</name>
    <dbReference type="NCBI Taxonomy" id="2745197"/>
    <lineage>
        <taxon>Bacteria</taxon>
        <taxon>Pseudomonadati</taxon>
        <taxon>Bacteroidota</taxon>
        <taxon>Cytophagia</taxon>
        <taxon>Cytophagales</taxon>
        <taxon>Hymenobacteraceae</taxon>
        <taxon>Adhaeribacter</taxon>
    </lineage>
</organism>
<feature type="domain" description="Glycosyl transferase family 1" evidence="1">
    <location>
        <begin position="194"/>
        <end position="350"/>
    </location>
</feature>
<proteinExistence type="predicted"/>
<evidence type="ECO:0000313" key="4">
    <source>
        <dbReference type="Proteomes" id="UP000514509"/>
    </source>
</evidence>
<feature type="domain" description="Glycosyltransferase subfamily 4-like N-terminal" evidence="2">
    <location>
        <begin position="14"/>
        <end position="175"/>
    </location>
</feature>
<dbReference type="Pfam" id="PF13439">
    <property type="entry name" value="Glyco_transf_4"/>
    <property type="match status" value="1"/>
</dbReference>
<dbReference type="InterPro" id="IPR001296">
    <property type="entry name" value="Glyco_trans_1"/>
</dbReference>